<protein>
    <submittedName>
        <fullName evidence="1">Uncharacterized protein</fullName>
    </submittedName>
</protein>
<evidence type="ECO:0000313" key="1">
    <source>
        <dbReference type="EMBL" id="KAL3962895.1"/>
    </source>
</evidence>
<dbReference type="Proteomes" id="UP001638806">
    <property type="component" value="Unassembled WGS sequence"/>
</dbReference>
<name>A0ACC4E2N0_PURLI</name>
<proteinExistence type="predicted"/>
<reference evidence="1" key="1">
    <citation type="submission" date="2024-12" db="EMBL/GenBank/DDBJ databases">
        <title>Comparative genomics and development of molecular markers within Purpureocillium lilacinum and among Purpureocillium species.</title>
        <authorList>
            <person name="Yeh Z.-Y."/>
            <person name="Ni N.-T."/>
            <person name="Lo P.-H."/>
            <person name="Mushyakhwo K."/>
            <person name="Lin C.-F."/>
            <person name="Nai Y.-S."/>
        </authorList>
    </citation>
    <scope>NUCLEOTIDE SEQUENCE</scope>
    <source>
        <strain evidence="1">NCHU-NPUST-175</strain>
    </source>
</reference>
<dbReference type="EMBL" id="JBGNUJ010000003">
    <property type="protein sequence ID" value="KAL3962895.1"/>
    <property type="molecule type" value="Genomic_DNA"/>
</dbReference>
<comment type="caution">
    <text evidence="1">The sequence shown here is derived from an EMBL/GenBank/DDBJ whole genome shotgun (WGS) entry which is preliminary data.</text>
</comment>
<accession>A0ACC4E2N0</accession>
<keyword evidence="2" id="KW-1185">Reference proteome</keyword>
<organism evidence="1 2">
    <name type="scientific">Purpureocillium lilacinum</name>
    <name type="common">Paecilomyces lilacinus</name>
    <dbReference type="NCBI Taxonomy" id="33203"/>
    <lineage>
        <taxon>Eukaryota</taxon>
        <taxon>Fungi</taxon>
        <taxon>Dikarya</taxon>
        <taxon>Ascomycota</taxon>
        <taxon>Pezizomycotina</taxon>
        <taxon>Sordariomycetes</taxon>
        <taxon>Hypocreomycetidae</taxon>
        <taxon>Hypocreales</taxon>
        <taxon>Ophiocordycipitaceae</taxon>
        <taxon>Purpureocillium</taxon>
    </lineage>
</organism>
<evidence type="ECO:0000313" key="2">
    <source>
        <dbReference type="Proteomes" id="UP001638806"/>
    </source>
</evidence>
<gene>
    <name evidence="1" type="ORF">ACCO45_004418</name>
</gene>
<sequence length="270" mass="29094">MPASRQRVQTGRVPSQTQWRRWHSQHGAAAAGSGVGVLLGEVDVVDDMAGPVEMRSARRQYLSRCSTRRGALMCLADDHGSHKQALRWGRESWAGPWSALSQSRSQAEAAQDEAASQARGGKYSPSEPSGVRGGTKYDDDRRQNRAGPGRGPNKLCEGRWPASSSCTVSPARATTNTWRGGPMRDDFGPGTGGLQTQWRPGLRPGSLEATRRLQAASLMGVCRRSAMPTGMSSAAPMPAAPGDERRATACGKDAKRDEARRDETIPVREE</sequence>